<dbReference type="SUPFAM" id="SSF74650">
    <property type="entry name" value="Galactose mutarotase-like"/>
    <property type="match status" value="1"/>
</dbReference>
<dbReference type="InterPro" id="IPR011013">
    <property type="entry name" value="Gal_mutarotase_sf_dom"/>
</dbReference>
<protein>
    <submittedName>
        <fullName evidence="1">DUF4432 family protein</fullName>
    </submittedName>
</protein>
<organism evidence="1 2">
    <name type="scientific">Leptolyngbya subtilissima DQ-A4</name>
    <dbReference type="NCBI Taxonomy" id="2933933"/>
    <lineage>
        <taxon>Bacteria</taxon>
        <taxon>Bacillati</taxon>
        <taxon>Cyanobacteriota</taxon>
        <taxon>Cyanophyceae</taxon>
        <taxon>Leptolyngbyales</taxon>
        <taxon>Leptolyngbyaceae</taxon>
        <taxon>Leptolyngbya group</taxon>
        <taxon>Leptolyngbya</taxon>
    </lineage>
</organism>
<evidence type="ECO:0000313" key="2">
    <source>
        <dbReference type="Proteomes" id="UP001482513"/>
    </source>
</evidence>
<keyword evidence="2" id="KW-1185">Reference proteome</keyword>
<evidence type="ECO:0000313" key="1">
    <source>
        <dbReference type="EMBL" id="MEP0948272.1"/>
    </source>
</evidence>
<proteinExistence type="predicted"/>
<dbReference type="RefSeq" id="WP_190703519.1">
    <property type="nucleotide sequence ID" value="NZ_JAMPKX010000007.1"/>
</dbReference>
<reference evidence="1 2" key="1">
    <citation type="submission" date="2022-04" db="EMBL/GenBank/DDBJ databases">
        <title>Positive selection, recombination, and allopatry shape intraspecific diversity of widespread and dominant cyanobacteria.</title>
        <authorList>
            <person name="Wei J."/>
            <person name="Shu W."/>
            <person name="Hu C."/>
        </authorList>
    </citation>
    <scope>NUCLEOTIDE SEQUENCE [LARGE SCALE GENOMIC DNA]</scope>
    <source>
        <strain evidence="1 2">DQ-A4</strain>
    </source>
</reference>
<dbReference type="EMBL" id="JAMPKX010000007">
    <property type="protein sequence ID" value="MEP0948272.1"/>
    <property type="molecule type" value="Genomic_DNA"/>
</dbReference>
<sequence>MALETVEQAQLLILENSHIKLTIRPDLGGRIDQLEDLQTGHAWLWHPAGYAPEATRSLAVGASFDDEWTGGWDEVFPNDAAGEFQGRDLADHGELWSQRWEILDSSPLSLKLGYQCQTVPVRVEKTIQLDAEKPEARLIYSFQNQSEAEIPFLFKHHAAIAIEAGDEISLPDCWVEPAFLEFSKIIGQPGKTRFPHAIDASGEAVDLRIMPPPSSQLREFYYTSELAQGFCGIRHQRSQSSLLMTFDQADFPYVWMFQSYGGWQGHYVVVVEPCTTLPSDLEEACRNGTAAVLKPQENQRRSLTVQLQCENEHEPESLKLG</sequence>
<dbReference type="Proteomes" id="UP001482513">
    <property type="component" value="Unassembled WGS sequence"/>
</dbReference>
<comment type="caution">
    <text evidence="1">The sequence shown here is derived from an EMBL/GenBank/DDBJ whole genome shotgun (WGS) entry which is preliminary data.</text>
</comment>
<dbReference type="Gene3D" id="2.70.98.10">
    <property type="match status" value="1"/>
</dbReference>
<gene>
    <name evidence="1" type="ORF">NC992_15415</name>
</gene>
<dbReference type="InterPro" id="IPR014718">
    <property type="entry name" value="GH-type_carb-bd"/>
</dbReference>
<accession>A0ABV0K8L6</accession>
<name>A0ABV0K8L6_9CYAN</name>